<reference evidence="5" key="1">
    <citation type="submission" date="2025-08" db="UniProtKB">
        <authorList>
            <consortium name="RefSeq"/>
        </authorList>
    </citation>
    <scope>IDENTIFICATION</scope>
</reference>
<dbReference type="PROSITE" id="PS00194">
    <property type="entry name" value="THIOREDOXIN_1"/>
    <property type="match status" value="1"/>
</dbReference>
<dbReference type="AlphaFoldDB" id="A0A7E6EHQ4"/>
<evidence type="ECO:0000313" key="5">
    <source>
        <dbReference type="RefSeq" id="XP_036355126.1"/>
    </source>
</evidence>
<evidence type="ECO:0000259" key="3">
    <source>
        <dbReference type="PROSITE" id="PS51352"/>
    </source>
</evidence>
<evidence type="ECO:0000313" key="4">
    <source>
        <dbReference type="Proteomes" id="UP000515154"/>
    </source>
</evidence>
<dbReference type="SUPFAM" id="SSF52833">
    <property type="entry name" value="Thioredoxin-like"/>
    <property type="match status" value="3"/>
</dbReference>
<keyword evidence="4" id="KW-1185">Reference proteome</keyword>
<protein>
    <submittedName>
        <fullName evidence="5">Protein disulfide-isomerase-like</fullName>
    </submittedName>
</protein>
<feature type="domain" description="Thioredoxin" evidence="3">
    <location>
        <begin position="1"/>
        <end position="179"/>
    </location>
</feature>
<feature type="domain" description="Thioredoxin" evidence="3">
    <location>
        <begin position="256"/>
        <end position="393"/>
    </location>
</feature>
<sequence>MFSMFFLVTLFVICNQSPVEKLEEDNFTKYISENKYVLVKFYAPWCGHCKSLAPEYVKAAEKSPDLGVKVAEVDCTEETELCQTNGIKGYPVIKLFTNGIPITYEELSNLTSGSFIVGYFPVLLILILSQDTETQDFQEFKTASMSGDLQFVYEDKKTIRFSGEITSEAVDKFIDDNYIPDVVWLTRDNMKYVFKDGLKVVVFCVNSTMPPILGFPQVLEEAVNTVDMKVSNRFQAQIQFVIIDAINPDFVGIIEFFGFSKIPSFGGVYLNGSISKFFPTDDSFEKDNIVDFADKFLNNKLESNSFIFIDAPWCGHCKKLMPIWDHLASSFESNDGIIIAKTDATKNEYDFDIQKFPTLVFFPKSAKSFETHSVYTGDRKLNDLVGFVKSMSSSPSVSFVVLLLRFLLQKNFNVVTGLFLSLEVPCLILFI</sequence>
<name>A0A7E6EHQ4_9MOLL</name>
<dbReference type="Gene3D" id="3.40.30.10">
    <property type="entry name" value="Glutaredoxin"/>
    <property type="match status" value="3"/>
</dbReference>
<dbReference type="PRINTS" id="PR00421">
    <property type="entry name" value="THIOREDOXIN"/>
</dbReference>
<feature type="chain" id="PRO_5029020015" evidence="2">
    <location>
        <begin position="17"/>
        <end position="431"/>
    </location>
</feature>
<dbReference type="Pfam" id="PF00085">
    <property type="entry name" value="Thioredoxin"/>
    <property type="match status" value="2"/>
</dbReference>
<feature type="signal peptide" evidence="2">
    <location>
        <begin position="1"/>
        <end position="16"/>
    </location>
</feature>
<organism evidence="4 5">
    <name type="scientific">Octopus sinensis</name>
    <name type="common">East Asian common octopus</name>
    <dbReference type="NCBI Taxonomy" id="2607531"/>
    <lineage>
        <taxon>Eukaryota</taxon>
        <taxon>Metazoa</taxon>
        <taxon>Spiralia</taxon>
        <taxon>Lophotrochozoa</taxon>
        <taxon>Mollusca</taxon>
        <taxon>Cephalopoda</taxon>
        <taxon>Coleoidea</taxon>
        <taxon>Octopodiformes</taxon>
        <taxon>Octopoda</taxon>
        <taxon>Incirrata</taxon>
        <taxon>Octopodidae</taxon>
        <taxon>Octopus</taxon>
    </lineage>
</organism>
<evidence type="ECO:0000256" key="2">
    <source>
        <dbReference type="SAM" id="SignalP"/>
    </source>
</evidence>
<dbReference type="GO" id="GO:0005783">
    <property type="term" value="C:endoplasmic reticulum"/>
    <property type="evidence" value="ECO:0007669"/>
    <property type="project" value="TreeGrafter"/>
</dbReference>
<evidence type="ECO:0000256" key="1">
    <source>
        <dbReference type="ARBA" id="ARBA00006347"/>
    </source>
</evidence>
<proteinExistence type="inferred from homology"/>
<dbReference type="InterPro" id="IPR036249">
    <property type="entry name" value="Thioredoxin-like_sf"/>
</dbReference>
<dbReference type="InterPro" id="IPR013766">
    <property type="entry name" value="Thioredoxin_domain"/>
</dbReference>
<dbReference type="InterPro" id="IPR017937">
    <property type="entry name" value="Thioredoxin_CS"/>
</dbReference>
<comment type="similarity">
    <text evidence="1">Belongs to the protein disulfide isomerase family.</text>
</comment>
<dbReference type="CDD" id="cd02961">
    <property type="entry name" value="PDI_a_family"/>
    <property type="match status" value="1"/>
</dbReference>
<dbReference type="RefSeq" id="XP_036355126.1">
    <property type="nucleotide sequence ID" value="XM_036499233.1"/>
</dbReference>
<accession>A0A7E6EHQ4</accession>
<dbReference type="PROSITE" id="PS51352">
    <property type="entry name" value="THIOREDOXIN_2"/>
    <property type="match status" value="2"/>
</dbReference>
<dbReference type="Proteomes" id="UP000515154">
    <property type="component" value="Unplaced"/>
</dbReference>
<keyword evidence="2" id="KW-0732">Signal</keyword>
<dbReference type="GO" id="GO:0006457">
    <property type="term" value="P:protein folding"/>
    <property type="evidence" value="ECO:0007669"/>
    <property type="project" value="TreeGrafter"/>
</dbReference>
<dbReference type="GO" id="GO:0003756">
    <property type="term" value="F:protein disulfide isomerase activity"/>
    <property type="evidence" value="ECO:0007669"/>
    <property type="project" value="TreeGrafter"/>
</dbReference>
<dbReference type="GO" id="GO:0034976">
    <property type="term" value="P:response to endoplasmic reticulum stress"/>
    <property type="evidence" value="ECO:0007669"/>
    <property type="project" value="TreeGrafter"/>
</dbReference>
<gene>
    <name evidence="5" type="primary">LOC115229520</name>
</gene>
<dbReference type="PANTHER" id="PTHR18929">
    <property type="entry name" value="PROTEIN DISULFIDE ISOMERASE"/>
    <property type="match status" value="1"/>
</dbReference>
<dbReference type="KEGG" id="osn:115229520"/>
<dbReference type="Pfam" id="PF13848">
    <property type="entry name" value="Thioredoxin_6"/>
    <property type="match status" value="1"/>
</dbReference>